<dbReference type="EMBL" id="WWBZ02000051">
    <property type="protein sequence ID" value="KAF4304439.1"/>
    <property type="molecule type" value="Genomic_DNA"/>
</dbReference>
<gene>
    <name evidence="1" type="ORF">GTA08_BOTSDO08315</name>
</gene>
<evidence type="ECO:0000313" key="2">
    <source>
        <dbReference type="Proteomes" id="UP000572817"/>
    </source>
</evidence>
<dbReference type="Proteomes" id="UP000572817">
    <property type="component" value="Unassembled WGS sequence"/>
</dbReference>
<reference evidence="1" key="1">
    <citation type="submission" date="2020-04" db="EMBL/GenBank/DDBJ databases">
        <title>Genome Assembly and Annotation of Botryosphaeria dothidea sdau 11-99, a Latent Pathogen of Apple Fruit Ring Rot in China.</title>
        <authorList>
            <person name="Yu C."/>
            <person name="Diao Y."/>
            <person name="Lu Q."/>
            <person name="Zhao J."/>
            <person name="Cui S."/>
            <person name="Peng C."/>
            <person name="He B."/>
            <person name="Liu H."/>
        </authorList>
    </citation>
    <scope>NUCLEOTIDE SEQUENCE [LARGE SCALE GENOMIC DNA]</scope>
    <source>
        <strain evidence="1">Sdau11-99</strain>
    </source>
</reference>
<name>A0A8H4IP67_9PEZI</name>
<keyword evidence="2" id="KW-1185">Reference proteome</keyword>
<proteinExistence type="predicted"/>
<sequence length="423" mass="48990">MEWVIQLAQNESAARAVERLVLFEAKRWALYSFDEFCTQVLDESSSDDHDYLRELYQECLQEREQRDPLVALDRAPTPPTDPDHALQVVSDFEAPMTRQKRACVMFHVAILKLSNLKAVEMDCQFFNQPNPQYMWHGYHLPENSHNLTGVEVREENVRSQAFLLRALGWRNFFSKSMTALNFSIAKWCGPKDICSVWLRNEEAHVEFKFRRLQNQFTLMANAFVHLTDLDLSNLLDCENQFLSVIILARWLGSATNLQRLNLAFFSDMDQLSDDSLGQIISSEPVHWPHLRILAPTVGLSSDSLCSLLSAVALTLVSLSLTRCVLQSGDEWPVLYDRLRKVPFRRLCDLLFERCLDLDQEEPPEFKFVRDENGAIIANQQVPTVIHRSMGEEAEEFQKACTEDIYSYILKETDIKPQIFLWNF</sequence>
<dbReference type="AlphaFoldDB" id="A0A8H4IP67"/>
<protein>
    <submittedName>
        <fullName evidence="1">Uncharacterized protein</fullName>
    </submittedName>
</protein>
<comment type="caution">
    <text evidence="1">The sequence shown here is derived from an EMBL/GenBank/DDBJ whole genome shotgun (WGS) entry which is preliminary data.</text>
</comment>
<evidence type="ECO:0000313" key="1">
    <source>
        <dbReference type="EMBL" id="KAF4304439.1"/>
    </source>
</evidence>
<accession>A0A8H4IP67</accession>
<dbReference type="SUPFAM" id="SSF52047">
    <property type="entry name" value="RNI-like"/>
    <property type="match status" value="1"/>
</dbReference>
<organism evidence="1 2">
    <name type="scientific">Botryosphaeria dothidea</name>
    <dbReference type="NCBI Taxonomy" id="55169"/>
    <lineage>
        <taxon>Eukaryota</taxon>
        <taxon>Fungi</taxon>
        <taxon>Dikarya</taxon>
        <taxon>Ascomycota</taxon>
        <taxon>Pezizomycotina</taxon>
        <taxon>Dothideomycetes</taxon>
        <taxon>Dothideomycetes incertae sedis</taxon>
        <taxon>Botryosphaeriales</taxon>
        <taxon>Botryosphaeriaceae</taxon>
        <taxon>Botryosphaeria</taxon>
    </lineage>
</organism>